<name>A0A3M7S0E4_BRAPC</name>
<comment type="caution">
    <text evidence="1">The sequence shown here is derived from an EMBL/GenBank/DDBJ whole genome shotgun (WGS) entry which is preliminary data.</text>
</comment>
<protein>
    <submittedName>
        <fullName evidence="1">Uncharacterized protein</fullName>
    </submittedName>
</protein>
<sequence length="79" mass="9319">MTNHAKKIFRMSLEMGKITTSHAHLNLRHNTYFICYKDRATQLNEFILILVFEKESRYGKLLNASSVYNIFVLQGKPQR</sequence>
<dbReference type="EMBL" id="REGN01002264">
    <property type="protein sequence ID" value="RNA29226.1"/>
    <property type="molecule type" value="Genomic_DNA"/>
</dbReference>
<evidence type="ECO:0000313" key="1">
    <source>
        <dbReference type="EMBL" id="RNA29226.1"/>
    </source>
</evidence>
<dbReference type="AlphaFoldDB" id="A0A3M7S0E4"/>
<evidence type="ECO:0000313" key="2">
    <source>
        <dbReference type="Proteomes" id="UP000276133"/>
    </source>
</evidence>
<proteinExistence type="predicted"/>
<organism evidence="1 2">
    <name type="scientific">Brachionus plicatilis</name>
    <name type="common">Marine rotifer</name>
    <name type="synonym">Brachionus muelleri</name>
    <dbReference type="NCBI Taxonomy" id="10195"/>
    <lineage>
        <taxon>Eukaryota</taxon>
        <taxon>Metazoa</taxon>
        <taxon>Spiralia</taxon>
        <taxon>Gnathifera</taxon>
        <taxon>Rotifera</taxon>
        <taxon>Eurotatoria</taxon>
        <taxon>Monogononta</taxon>
        <taxon>Pseudotrocha</taxon>
        <taxon>Ploima</taxon>
        <taxon>Brachionidae</taxon>
        <taxon>Brachionus</taxon>
    </lineage>
</organism>
<reference evidence="1 2" key="1">
    <citation type="journal article" date="2018" name="Sci. Rep.">
        <title>Genomic signatures of local adaptation to the degree of environmental predictability in rotifers.</title>
        <authorList>
            <person name="Franch-Gras L."/>
            <person name="Hahn C."/>
            <person name="Garcia-Roger E.M."/>
            <person name="Carmona M.J."/>
            <person name="Serra M."/>
            <person name="Gomez A."/>
        </authorList>
    </citation>
    <scope>NUCLEOTIDE SEQUENCE [LARGE SCALE GENOMIC DNA]</scope>
    <source>
        <strain evidence="1">HYR1</strain>
    </source>
</reference>
<accession>A0A3M7S0E4</accession>
<keyword evidence="2" id="KW-1185">Reference proteome</keyword>
<gene>
    <name evidence="1" type="ORF">BpHYR1_044956</name>
</gene>
<dbReference type="Proteomes" id="UP000276133">
    <property type="component" value="Unassembled WGS sequence"/>
</dbReference>